<accession>A0A5J5DEU6</accession>
<protein>
    <submittedName>
        <fullName evidence="3">Uncharacterized protein</fullName>
    </submittedName>
</protein>
<feature type="compositionally biased region" description="Low complexity" evidence="2">
    <location>
        <begin position="157"/>
        <end position="175"/>
    </location>
</feature>
<dbReference type="OrthoDB" id="8897098at2759"/>
<evidence type="ECO:0000313" key="3">
    <source>
        <dbReference type="EMBL" id="KAA8591830.1"/>
    </source>
</evidence>
<comment type="caution">
    <text evidence="3">The sequence shown here is derived from an EMBL/GenBank/DDBJ whole genome shotgun (WGS) entry which is preliminary data.</text>
</comment>
<feature type="region of interest" description="Disordered" evidence="2">
    <location>
        <begin position="91"/>
        <end position="110"/>
    </location>
</feature>
<keyword evidence="1" id="KW-0175">Coiled coil</keyword>
<feature type="region of interest" description="Disordered" evidence="2">
    <location>
        <begin position="383"/>
        <end position="406"/>
    </location>
</feature>
<dbReference type="Proteomes" id="UP000327493">
    <property type="component" value="Chromosome 6"/>
</dbReference>
<feature type="region of interest" description="Disordered" evidence="2">
    <location>
        <begin position="208"/>
        <end position="274"/>
    </location>
</feature>
<dbReference type="AlphaFoldDB" id="A0A5J5DEU6"/>
<name>A0A5J5DEU6_9PERO</name>
<feature type="compositionally biased region" description="Low complexity" evidence="2">
    <location>
        <begin position="304"/>
        <end position="314"/>
    </location>
</feature>
<sequence length="406" mass="45416">MNLVKNKTLHPHLRDEEALVVENAIRLAIDSIINVLYGVNSSRNHEYQRLVADRDKEIQRLEDRLTEIEHELQVLRLQGCPCGLFGKDNSLVGSQRSGEPQTGQPSGFEPCCVDTEMPAEQRDCEMSISFGLFARPPSHVSSQSHESALPSSPSRMALETSTSHSLESSGASEAARNLPTSPSSLVIKEEPCDIDTVLIKWEMSEERIGEHQESTSSPCQEKESPSVKKKLENRGRRMFKEKPHADPDEQCDPHEEHPRNKKKGVPMSELSDEAQRLKRAAWRAASRRYYARKIARQQANPTRSGHFPFPSRSGPFPPHSDTGYSQPISFVDKKRTLVSELPEESQSLQSEAWRAASRRYYAQKSAEPRTESTQYAHLLQNIEPSGETLGPSTGGSNTNSGEIMCS</sequence>
<dbReference type="EMBL" id="VOFY01000006">
    <property type="protein sequence ID" value="KAA8591830.1"/>
    <property type="molecule type" value="Genomic_DNA"/>
</dbReference>
<feature type="compositionally biased region" description="Polar residues" evidence="2">
    <location>
        <begin position="91"/>
        <end position="105"/>
    </location>
</feature>
<organism evidence="3 4">
    <name type="scientific">Etheostoma spectabile</name>
    <name type="common">orangethroat darter</name>
    <dbReference type="NCBI Taxonomy" id="54343"/>
    <lineage>
        <taxon>Eukaryota</taxon>
        <taxon>Metazoa</taxon>
        <taxon>Chordata</taxon>
        <taxon>Craniata</taxon>
        <taxon>Vertebrata</taxon>
        <taxon>Euteleostomi</taxon>
        <taxon>Actinopterygii</taxon>
        <taxon>Neopterygii</taxon>
        <taxon>Teleostei</taxon>
        <taxon>Neoteleostei</taxon>
        <taxon>Acanthomorphata</taxon>
        <taxon>Eupercaria</taxon>
        <taxon>Perciformes</taxon>
        <taxon>Percoidei</taxon>
        <taxon>Percidae</taxon>
        <taxon>Etheostomatinae</taxon>
        <taxon>Etheostoma</taxon>
    </lineage>
</organism>
<feature type="region of interest" description="Disordered" evidence="2">
    <location>
        <begin position="137"/>
        <end position="189"/>
    </location>
</feature>
<feature type="region of interest" description="Disordered" evidence="2">
    <location>
        <begin position="295"/>
        <end position="327"/>
    </location>
</feature>
<gene>
    <name evidence="3" type="ORF">FQN60_017204</name>
</gene>
<evidence type="ECO:0000256" key="1">
    <source>
        <dbReference type="SAM" id="Coils"/>
    </source>
</evidence>
<reference evidence="3 4" key="1">
    <citation type="submission" date="2019-08" db="EMBL/GenBank/DDBJ databases">
        <title>A chromosome-level genome assembly, high-density linkage maps, and genome scans reveal the genomic architecture of hybrid incompatibilities underlying speciation via character displacement in darters (Percidae: Etheostominae).</title>
        <authorList>
            <person name="Moran R.L."/>
            <person name="Catchen J.M."/>
            <person name="Fuller R.C."/>
        </authorList>
    </citation>
    <scope>NUCLEOTIDE SEQUENCE [LARGE SCALE GENOMIC DNA]</scope>
    <source>
        <strain evidence="3">EspeVRDwgs_2016</strain>
        <tissue evidence="3">Muscle</tissue>
    </source>
</reference>
<feature type="compositionally biased region" description="Low complexity" evidence="2">
    <location>
        <begin position="394"/>
        <end position="406"/>
    </location>
</feature>
<evidence type="ECO:0000256" key="2">
    <source>
        <dbReference type="SAM" id="MobiDB-lite"/>
    </source>
</evidence>
<feature type="compositionally biased region" description="Polar residues" evidence="2">
    <location>
        <begin position="139"/>
        <end position="154"/>
    </location>
</feature>
<feature type="compositionally biased region" description="Basic and acidic residues" evidence="2">
    <location>
        <begin position="220"/>
        <end position="258"/>
    </location>
</feature>
<evidence type="ECO:0000313" key="4">
    <source>
        <dbReference type="Proteomes" id="UP000327493"/>
    </source>
</evidence>
<proteinExistence type="predicted"/>
<keyword evidence="4" id="KW-1185">Reference proteome</keyword>
<feature type="coiled-coil region" evidence="1">
    <location>
        <begin position="44"/>
        <end position="78"/>
    </location>
</feature>